<dbReference type="InterPro" id="IPR005037">
    <property type="entry name" value="PRP38"/>
</dbReference>
<evidence type="ECO:0000256" key="5">
    <source>
        <dbReference type="ARBA" id="ARBA00023187"/>
    </source>
</evidence>
<dbReference type="InterPro" id="IPR029058">
    <property type="entry name" value="AB_hydrolase_fold"/>
</dbReference>
<dbReference type="GO" id="GO:0005681">
    <property type="term" value="C:spliceosomal complex"/>
    <property type="evidence" value="ECO:0007669"/>
    <property type="project" value="UniProtKB-KW"/>
</dbReference>
<dbReference type="Gene3D" id="3.40.50.1820">
    <property type="entry name" value="alpha/beta hydrolase"/>
    <property type="match status" value="1"/>
</dbReference>
<dbReference type="PANTHER" id="PTHR23142">
    <property type="entry name" value="PRE-MRNA-SPLICING FACTOR 38A-RELATED"/>
    <property type="match status" value="1"/>
</dbReference>
<evidence type="ECO:0000256" key="3">
    <source>
        <dbReference type="ARBA" id="ARBA00022664"/>
    </source>
</evidence>
<dbReference type="AlphaFoldDB" id="A0AAD5DRG8"/>
<dbReference type="SUPFAM" id="SSF53474">
    <property type="entry name" value="alpha/beta-Hydrolases"/>
    <property type="match status" value="1"/>
</dbReference>
<proteinExistence type="inferred from homology"/>
<feature type="compositionally biased region" description="Basic and acidic residues" evidence="7">
    <location>
        <begin position="207"/>
        <end position="234"/>
    </location>
</feature>
<feature type="domain" description="AB hydrolase-1" evidence="8">
    <location>
        <begin position="441"/>
        <end position="694"/>
    </location>
</feature>
<keyword evidence="10" id="KW-1185">Reference proteome</keyword>
<dbReference type="GO" id="GO:0008380">
    <property type="term" value="P:RNA splicing"/>
    <property type="evidence" value="ECO:0007669"/>
    <property type="project" value="UniProtKB-KW"/>
</dbReference>
<dbReference type="Proteomes" id="UP001205105">
    <property type="component" value="Unassembled WGS sequence"/>
</dbReference>
<evidence type="ECO:0000256" key="1">
    <source>
        <dbReference type="ARBA" id="ARBA00004123"/>
    </source>
</evidence>
<keyword evidence="5" id="KW-0508">mRNA splicing</keyword>
<gene>
    <name evidence="9" type="ORF">COHA_007119</name>
</gene>
<keyword evidence="4" id="KW-0747">Spliceosome</keyword>
<evidence type="ECO:0000313" key="9">
    <source>
        <dbReference type="EMBL" id="KAI7839114.1"/>
    </source>
</evidence>
<comment type="caution">
    <text evidence="9">The sequence shown here is derived from an EMBL/GenBank/DDBJ whole genome shotgun (WGS) entry which is preliminary data.</text>
</comment>
<sequence>MANRTDKEAYAIHGTNPQNLIEYISRQKIYDSVYWKQECFGLSAERLVDKAVELKEVGGMYGEPAKPTHFIALILKMLQIQPSKDVIVEFIKNDDFKYLRLLGAFYMRLVGRPLDVYQYLEPLYNDYRKVRVRELMGKQELGHVDELIDAMLTKDRLFTIALPRLPARLTLERAGQLEPRVSVLDEEFDEAALEEEQEEQAAALEAQQREAEREEGGEEGEVRTDRDRRDEREYRRRSRSRSRERYRRDDRERRRSRSREDRRRDDRERERERDRDRGDRDRRREQDGDRRRDDGERRRRERSGSPHGDRKGDKRARQEEPMDEIAQANALRASLGLKPLNARAAPAAAPALHRGLPRLQRALCPLTSRHGSTAGSVAARAAAESGGSTAPAVAAAAAAAPAATEALPGEREVRPGVYEGYWRWQGHRIRYQRCGDAGPPVLCIHGFGASADHWRKNLGELGQSCRAYAIDLLGYGFSDKPDPRQYGPPSSLYNFPNWSQQVRDFLREVVGGPATLTCNSVGGIAGLQAAIDDPALIRGVQIMNISLRMLHVSKQAPWQRPLVKALQDTLRTSALGAWFFGQIANTKGVKTVLQQCYGDPAAVDDELVDIILTPGLQPGAVDVFLDFISYSSGPLPEQQLEEVGVPVSIVWGEEDPWEKVEWGRQLAKYASVQEYVQLPGVGHCPQDEAPQLVNPLILGFVERVNSSGGSSSS</sequence>
<feature type="region of interest" description="Disordered" evidence="7">
    <location>
        <begin position="191"/>
        <end position="321"/>
    </location>
</feature>
<dbReference type="GO" id="GO:0006397">
    <property type="term" value="P:mRNA processing"/>
    <property type="evidence" value="ECO:0007669"/>
    <property type="project" value="UniProtKB-KW"/>
</dbReference>
<comment type="similarity">
    <text evidence="2">Belongs to the PRP38 family.</text>
</comment>
<evidence type="ECO:0000256" key="2">
    <source>
        <dbReference type="ARBA" id="ARBA00006164"/>
    </source>
</evidence>
<dbReference type="Pfam" id="PF03371">
    <property type="entry name" value="PRP38"/>
    <property type="match status" value="1"/>
</dbReference>
<protein>
    <recommendedName>
        <fullName evidence="8">AB hydrolase-1 domain-containing protein</fullName>
    </recommendedName>
</protein>
<evidence type="ECO:0000259" key="8">
    <source>
        <dbReference type="Pfam" id="PF12697"/>
    </source>
</evidence>
<accession>A0AAD5DRG8</accession>
<keyword evidence="6" id="KW-0539">Nucleus</keyword>
<name>A0AAD5DRG8_9CHLO</name>
<evidence type="ECO:0000313" key="10">
    <source>
        <dbReference type="Proteomes" id="UP001205105"/>
    </source>
</evidence>
<dbReference type="EMBL" id="JADXDR010000107">
    <property type="protein sequence ID" value="KAI7839114.1"/>
    <property type="molecule type" value="Genomic_DNA"/>
</dbReference>
<keyword evidence="3" id="KW-0507">mRNA processing</keyword>
<evidence type="ECO:0000256" key="6">
    <source>
        <dbReference type="ARBA" id="ARBA00023242"/>
    </source>
</evidence>
<dbReference type="InterPro" id="IPR000073">
    <property type="entry name" value="AB_hydrolase_1"/>
</dbReference>
<evidence type="ECO:0000256" key="7">
    <source>
        <dbReference type="SAM" id="MobiDB-lite"/>
    </source>
</evidence>
<dbReference type="Pfam" id="PF12697">
    <property type="entry name" value="Abhydrolase_6"/>
    <property type="match status" value="1"/>
</dbReference>
<feature type="compositionally biased region" description="Basic and acidic residues" evidence="7">
    <location>
        <begin position="241"/>
        <end position="320"/>
    </location>
</feature>
<comment type="subcellular location">
    <subcellularLocation>
        <location evidence="1">Nucleus</location>
    </subcellularLocation>
</comment>
<evidence type="ECO:0000256" key="4">
    <source>
        <dbReference type="ARBA" id="ARBA00022728"/>
    </source>
</evidence>
<reference evidence="9" key="1">
    <citation type="submission" date="2020-11" db="EMBL/GenBank/DDBJ databases">
        <title>Chlorella ohadii genome sequencing and assembly.</title>
        <authorList>
            <person name="Murik O."/>
            <person name="Treves H."/>
            <person name="Kedem I."/>
            <person name="Shotland Y."/>
            <person name="Kaplan A."/>
        </authorList>
    </citation>
    <scope>NUCLEOTIDE SEQUENCE</scope>
    <source>
        <strain evidence="9">1</strain>
    </source>
</reference>
<organism evidence="9 10">
    <name type="scientific">Chlorella ohadii</name>
    <dbReference type="NCBI Taxonomy" id="2649997"/>
    <lineage>
        <taxon>Eukaryota</taxon>
        <taxon>Viridiplantae</taxon>
        <taxon>Chlorophyta</taxon>
        <taxon>core chlorophytes</taxon>
        <taxon>Trebouxiophyceae</taxon>
        <taxon>Chlorellales</taxon>
        <taxon>Chlorellaceae</taxon>
        <taxon>Chlorella clade</taxon>
        <taxon>Chlorella</taxon>
    </lineage>
</organism>